<dbReference type="RefSeq" id="WP_170935629.1">
    <property type="nucleotide sequence ID" value="NZ_FZPA01000017.1"/>
</dbReference>
<dbReference type="Proteomes" id="UP000198339">
    <property type="component" value="Unassembled WGS sequence"/>
</dbReference>
<keyword evidence="10" id="KW-0411">Iron-sulfur</keyword>
<evidence type="ECO:0000313" key="17">
    <source>
        <dbReference type="Proteomes" id="UP000198339"/>
    </source>
</evidence>
<evidence type="ECO:0000256" key="2">
    <source>
        <dbReference type="ARBA" id="ARBA00003120"/>
    </source>
</evidence>
<comment type="cofactor">
    <cofactor evidence="1 14">
        <name>pyridoxal 5'-phosphate</name>
        <dbReference type="ChEBI" id="CHEBI:597326"/>
    </cofactor>
</comment>
<evidence type="ECO:0000256" key="3">
    <source>
        <dbReference type="ARBA" id="ARBA00006490"/>
    </source>
</evidence>
<dbReference type="Gene3D" id="3.40.640.10">
    <property type="entry name" value="Type I PLP-dependent aspartate aminotransferase-like (Major domain)"/>
    <property type="match status" value="1"/>
</dbReference>
<evidence type="ECO:0000256" key="12">
    <source>
        <dbReference type="ARBA" id="ARBA00031911"/>
    </source>
</evidence>
<dbReference type="SUPFAM" id="SSF53383">
    <property type="entry name" value="PLP-dependent transferases"/>
    <property type="match status" value="1"/>
</dbReference>
<keyword evidence="7" id="KW-0479">Metal-binding</keyword>
<evidence type="ECO:0000256" key="10">
    <source>
        <dbReference type="ARBA" id="ARBA00023014"/>
    </source>
</evidence>
<evidence type="ECO:0000256" key="6">
    <source>
        <dbReference type="ARBA" id="ARBA00022679"/>
    </source>
</evidence>
<dbReference type="AlphaFoldDB" id="A0A239KX72"/>
<dbReference type="FunFam" id="3.40.640.10:FF:000084">
    <property type="entry name" value="IscS-like cysteine desulfurase"/>
    <property type="match status" value="1"/>
</dbReference>
<dbReference type="PANTHER" id="PTHR11601:SF34">
    <property type="entry name" value="CYSTEINE DESULFURASE"/>
    <property type="match status" value="1"/>
</dbReference>
<evidence type="ECO:0000259" key="15">
    <source>
        <dbReference type="Pfam" id="PF00266"/>
    </source>
</evidence>
<evidence type="ECO:0000256" key="13">
    <source>
        <dbReference type="ARBA" id="ARBA00050776"/>
    </source>
</evidence>
<dbReference type="EMBL" id="FZPA01000017">
    <property type="protein sequence ID" value="SNT22610.1"/>
    <property type="molecule type" value="Genomic_DNA"/>
</dbReference>
<evidence type="ECO:0000256" key="14">
    <source>
        <dbReference type="RuleBase" id="RU004504"/>
    </source>
</evidence>
<dbReference type="GO" id="GO:0031071">
    <property type="term" value="F:cysteine desulfurase activity"/>
    <property type="evidence" value="ECO:0007669"/>
    <property type="project" value="UniProtKB-EC"/>
</dbReference>
<keyword evidence="6" id="KW-0808">Transferase</keyword>
<comment type="catalytic activity">
    <reaction evidence="13">
        <text>(sulfur carrier)-H + L-cysteine = (sulfur carrier)-SH + L-alanine</text>
        <dbReference type="Rhea" id="RHEA:43892"/>
        <dbReference type="Rhea" id="RHEA-COMP:14737"/>
        <dbReference type="Rhea" id="RHEA-COMP:14739"/>
        <dbReference type="ChEBI" id="CHEBI:29917"/>
        <dbReference type="ChEBI" id="CHEBI:35235"/>
        <dbReference type="ChEBI" id="CHEBI:57972"/>
        <dbReference type="ChEBI" id="CHEBI:64428"/>
        <dbReference type="EC" id="2.8.1.7"/>
    </reaction>
</comment>
<evidence type="ECO:0000256" key="8">
    <source>
        <dbReference type="ARBA" id="ARBA00022898"/>
    </source>
</evidence>
<evidence type="ECO:0000256" key="1">
    <source>
        <dbReference type="ARBA" id="ARBA00001933"/>
    </source>
</evidence>
<comment type="similarity">
    <text evidence="3">Belongs to the class-V pyridoxal-phosphate-dependent aminotransferase family. NifS/IscS subfamily.</text>
</comment>
<organism evidence="16 17">
    <name type="scientific">Sphingopyxis indica</name>
    <dbReference type="NCBI Taxonomy" id="436663"/>
    <lineage>
        <taxon>Bacteria</taxon>
        <taxon>Pseudomonadati</taxon>
        <taxon>Pseudomonadota</taxon>
        <taxon>Alphaproteobacteria</taxon>
        <taxon>Sphingomonadales</taxon>
        <taxon>Sphingomonadaceae</taxon>
        <taxon>Sphingopyxis</taxon>
    </lineage>
</organism>
<evidence type="ECO:0000256" key="7">
    <source>
        <dbReference type="ARBA" id="ARBA00022723"/>
    </source>
</evidence>
<dbReference type="PIRSF" id="PIRSF005572">
    <property type="entry name" value="NifS"/>
    <property type="match status" value="1"/>
</dbReference>
<evidence type="ECO:0000313" key="16">
    <source>
        <dbReference type="EMBL" id="SNT22610.1"/>
    </source>
</evidence>
<keyword evidence="17" id="KW-1185">Reference proteome</keyword>
<keyword evidence="8" id="KW-0663">Pyridoxal phosphate</keyword>
<dbReference type="InterPro" id="IPR015422">
    <property type="entry name" value="PyrdxlP-dep_Trfase_small"/>
</dbReference>
<keyword evidence="9" id="KW-0408">Iron</keyword>
<dbReference type="InterPro" id="IPR016454">
    <property type="entry name" value="Cysteine_dSase"/>
</dbReference>
<gene>
    <name evidence="16" type="ORF">SAMN06295955_11746</name>
</gene>
<name>A0A239KX72_9SPHN</name>
<sequence>MIYLDHQASTPTHPQVVAAMQPYYTEHYANPHAADHAAGWTAADAIEASRNNVAHAVDADADEIIFTSGATEANNLAIRGLTRSDPNRKKVIVSAIEHKAVLAPAREVAREGAELVVAPVDREGRVDLDRLSKLVDDQTLLVSIMLVNNEMGVVQPIKEISQLCRSAGALLHTDAAQALYWLPIDVLELGVDFLSLSGHKASGPKGIGALYVSREVRSRLQPLIHGGDQEGGLRAGTLPTPLCAGLGEACRLLPDDRAVAEWRSLTLELEAGLQSLFPQMETIGNREDRHPGNLCVRIPGVDAERLVALLQPDVALARGSACTSGIPEPSHVLRAMGLDANEAAEVVRFSTAPTTCKGEIAMALQCIAEAADRMKVSA</sequence>
<accession>A0A239KX72</accession>
<keyword evidence="11" id="KW-0535">Nitrogen fixation</keyword>
<evidence type="ECO:0000256" key="11">
    <source>
        <dbReference type="ARBA" id="ARBA00023231"/>
    </source>
</evidence>
<protein>
    <recommendedName>
        <fullName evidence="5">Cysteine desulfurase</fullName>
        <ecNumber evidence="4">2.8.1.7</ecNumber>
    </recommendedName>
    <alternativeName>
        <fullName evidence="12">Nitrogenase metalloclusters biosynthesis protein NifS</fullName>
    </alternativeName>
</protein>
<dbReference type="InterPro" id="IPR000192">
    <property type="entry name" value="Aminotrans_V_dom"/>
</dbReference>
<dbReference type="InterPro" id="IPR020578">
    <property type="entry name" value="Aminotrans_V_PyrdxlP_BS"/>
</dbReference>
<dbReference type="InterPro" id="IPR015424">
    <property type="entry name" value="PyrdxlP-dep_Trfase"/>
</dbReference>
<dbReference type="GO" id="GO:0046872">
    <property type="term" value="F:metal ion binding"/>
    <property type="evidence" value="ECO:0007669"/>
    <property type="project" value="UniProtKB-KW"/>
</dbReference>
<dbReference type="EC" id="2.8.1.7" evidence="4"/>
<evidence type="ECO:0000256" key="4">
    <source>
        <dbReference type="ARBA" id="ARBA00012239"/>
    </source>
</evidence>
<proteinExistence type="inferred from homology"/>
<comment type="function">
    <text evidence="2">Catalyzes the removal of elemental sulfur atoms from cysteine to produce alanine. Seems to participate in the biosynthesis of the nitrogenase metalloclusters by providing the inorganic sulfur required for the Fe-S core formation.</text>
</comment>
<evidence type="ECO:0000256" key="5">
    <source>
        <dbReference type="ARBA" id="ARBA00013558"/>
    </source>
</evidence>
<dbReference type="Pfam" id="PF00266">
    <property type="entry name" value="Aminotran_5"/>
    <property type="match status" value="1"/>
</dbReference>
<dbReference type="Gene3D" id="3.90.1150.10">
    <property type="entry name" value="Aspartate Aminotransferase, domain 1"/>
    <property type="match status" value="1"/>
</dbReference>
<evidence type="ECO:0000256" key="9">
    <source>
        <dbReference type="ARBA" id="ARBA00023004"/>
    </source>
</evidence>
<dbReference type="PANTHER" id="PTHR11601">
    <property type="entry name" value="CYSTEINE DESULFURYLASE FAMILY MEMBER"/>
    <property type="match status" value="1"/>
</dbReference>
<dbReference type="InterPro" id="IPR015421">
    <property type="entry name" value="PyrdxlP-dep_Trfase_major"/>
</dbReference>
<feature type="domain" description="Aminotransferase class V" evidence="15">
    <location>
        <begin position="2"/>
        <end position="360"/>
    </location>
</feature>
<dbReference type="PROSITE" id="PS00595">
    <property type="entry name" value="AA_TRANSFER_CLASS_5"/>
    <property type="match status" value="1"/>
</dbReference>
<reference evidence="16 17" key="1">
    <citation type="submission" date="2017-06" db="EMBL/GenBank/DDBJ databases">
        <authorList>
            <person name="Kim H.J."/>
            <person name="Triplett B.A."/>
        </authorList>
    </citation>
    <scope>NUCLEOTIDE SEQUENCE [LARGE SCALE GENOMIC DNA]</scope>
    <source>
        <strain evidence="16 17">DS15</strain>
    </source>
</reference>
<dbReference type="GO" id="GO:0051536">
    <property type="term" value="F:iron-sulfur cluster binding"/>
    <property type="evidence" value="ECO:0007669"/>
    <property type="project" value="UniProtKB-KW"/>
</dbReference>